<protein>
    <submittedName>
        <fullName evidence="2">AAA-like domain-containing protein</fullName>
    </submittedName>
</protein>
<comment type="caution">
    <text evidence="2">The sequence shown here is derived from an EMBL/GenBank/DDBJ whole genome shotgun (WGS) entry which is preliminary data.</text>
</comment>
<feature type="domain" description="HTH cro/C1-type" evidence="1">
    <location>
        <begin position="40"/>
        <end position="84"/>
    </location>
</feature>
<evidence type="ECO:0000259" key="1">
    <source>
        <dbReference type="PROSITE" id="PS50943"/>
    </source>
</evidence>
<reference evidence="2" key="1">
    <citation type="submission" date="2020-10" db="EMBL/GenBank/DDBJ databases">
        <authorList>
            <person name="Castelo-Branco R."/>
            <person name="Eusebio N."/>
            <person name="Adriana R."/>
            <person name="Vieira A."/>
            <person name="Brugerolle De Fraissinette N."/>
            <person name="Rezende De Castro R."/>
            <person name="Schneider M.P."/>
            <person name="Vasconcelos V."/>
            <person name="Leao P.N."/>
        </authorList>
    </citation>
    <scope>NUCLEOTIDE SEQUENCE</scope>
    <source>
        <strain evidence="2">LEGE 06105</strain>
    </source>
</reference>
<dbReference type="AlphaFoldDB" id="A0A8J7FQB8"/>
<proteinExistence type="predicted"/>
<dbReference type="Pfam" id="PF14516">
    <property type="entry name" value="AAA_35"/>
    <property type="match status" value="1"/>
</dbReference>
<dbReference type="InterPro" id="IPR027417">
    <property type="entry name" value="P-loop_NTPase"/>
</dbReference>
<keyword evidence="3" id="KW-1185">Reference proteome</keyword>
<dbReference type="EMBL" id="JADEWL010000256">
    <property type="protein sequence ID" value="MBE9217091.1"/>
    <property type="molecule type" value="Genomic_DNA"/>
</dbReference>
<accession>A0A8J7FQB8</accession>
<dbReference type="InterPro" id="IPR001387">
    <property type="entry name" value="Cro/C1-type_HTH"/>
</dbReference>
<evidence type="ECO:0000313" key="3">
    <source>
        <dbReference type="Proteomes" id="UP000620559"/>
    </source>
</evidence>
<dbReference type="PROSITE" id="PS50943">
    <property type="entry name" value="HTH_CROC1"/>
    <property type="match status" value="1"/>
</dbReference>
<gene>
    <name evidence="2" type="ORF">IQ247_31325</name>
</gene>
<dbReference type="Proteomes" id="UP000620559">
    <property type="component" value="Unassembled WGS sequence"/>
</dbReference>
<organism evidence="2 3">
    <name type="scientific">Plectonema cf. radiosum LEGE 06105</name>
    <dbReference type="NCBI Taxonomy" id="945769"/>
    <lineage>
        <taxon>Bacteria</taxon>
        <taxon>Bacillati</taxon>
        <taxon>Cyanobacteriota</taxon>
        <taxon>Cyanophyceae</taxon>
        <taxon>Oscillatoriophycideae</taxon>
        <taxon>Oscillatoriales</taxon>
        <taxon>Microcoleaceae</taxon>
        <taxon>Plectonema</taxon>
    </lineage>
</organism>
<dbReference type="RefSeq" id="WP_193926111.1">
    <property type="nucleotide sequence ID" value="NZ_JADEWL010000256.1"/>
</dbReference>
<dbReference type="SUPFAM" id="SSF52540">
    <property type="entry name" value="P-loop containing nucleoside triphosphate hydrolases"/>
    <property type="match status" value="1"/>
</dbReference>
<dbReference type="Gene3D" id="3.40.50.300">
    <property type="entry name" value="P-loop containing nucleotide triphosphate hydrolases"/>
    <property type="match status" value="1"/>
</dbReference>
<name>A0A8J7FQB8_9CYAN</name>
<sequence>MEGSKQKRKRGITLTATGLKRLQNAIQTAQLQENDGVRFTQEELSRRIGVSTNTLSRLWSLKTPLDSRSIKLCFSAFDLELTESDYSICEELDKFETIEYPSRPVSLYSKLYISRPPIEELIEREIPRPGCIIRIKAPQGMGKTSLKYRLLDYAKSLGYRTVHLDLNLVDADKFLDLNVFLRWLCSIVSRSLDIEPQLDECWDEEIGSKLSCTFYFQTYILEAAESPLVLSFNELNHIFEYPQLAQEFLPLLRSWHEKAQYNYIWQKLRLVLDYSTDIYVPLDLNRSPFNIGLPINLPEFTQKQVEELAARYGLNWEQGNQAQKLMEIIGGQPTLINVALYHLSQQELTLEQLLEQASTDKGIYRHHLREKLNDLQKNPDLVLEFIKILTAKKGLNLSPTVAYKLESIGLVKLTSDGLILSRELYRPYFSKYLGNIMSG</sequence>
<evidence type="ECO:0000313" key="2">
    <source>
        <dbReference type="EMBL" id="MBE9217091.1"/>
    </source>
</evidence>